<gene>
    <name evidence="2" type="ORF">LQ567_23430</name>
</gene>
<evidence type="ECO:0000313" key="3">
    <source>
        <dbReference type="Proteomes" id="UP001199816"/>
    </source>
</evidence>
<dbReference type="Proteomes" id="UP001199816">
    <property type="component" value="Unassembled WGS sequence"/>
</dbReference>
<evidence type="ECO:0000256" key="1">
    <source>
        <dbReference type="SAM" id="SignalP"/>
    </source>
</evidence>
<reference evidence="2 3" key="1">
    <citation type="submission" date="2021-11" db="EMBL/GenBank/DDBJ databases">
        <title>Genomic of Niabella pedocola.</title>
        <authorList>
            <person name="Wu T."/>
        </authorList>
    </citation>
    <scope>NUCLEOTIDE SEQUENCE [LARGE SCALE GENOMIC DNA]</scope>
    <source>
        <strain evidence="2 3">JCM 31011</strain>
    </source>
</reference>
<protein>
    <recommendedName>
        <fullName evidence="4">Lipoprotein</fullName>
    </recommendedName>
</protein>
<accession>A0ABS8PXH3</accession>
<feature type="signal peptide" evidence="1">
    <location>
        <begin position="1"/>
        <end position="20"/>
    </location>
</feature>
<organism evidence="2 3">
    <name type="scientific">Niabella pedocola</name>
    <dbReference type="NCBI Taxonomy" id="1752077"/>
    <lineage>
        <taxon>Bacteria</taxon>
        <taxon>Pseudomonadati</taxon>
        <taxon>Bacteroidota</taxon>
        <taxon>Chitinophagia</taxon>
        <taxon>Chitinophagales</taxon>
        <taxon>Chitinophagaceae</taxon>
        <taxon>Niabella</taxon>
    </lineage>
</organism>
<keyword evidence="1" id="KW-0732">Signal</keyword>
<evidence type="ECO:0008006" key="4">
    <source>
        <dbReference type="Google" id="ProtNLM"/>
    </source>
</evidence>
<dbReference type="EMBL" id="JAJNEC010000007">
    <property type="protein sequence ID" value="MCD2425756.1"/>
    <property type="molecule type" value="Genomic_DNA"/>
</dbReference>
<proteinExistence type="predicted"/>
<keyword evidence="3" id="KW-1185">Reference proteome</keyword>
<dbReference type="PROSITE" id="PS51257">
    <property type="entry name" value="PROKAR_LIPOPROTEIN"/>
    <property type="match status" value="1"/>
</dbReference>
<sequence length="124" mass="13456">MKQLLKFLSLMLIAGTVVLASCSKNDNPADNDLFAGTYKGNVSYHGDKDVTNSNGSVFVTKVGDRYDFKFSDNIPTISNVQISKGDQGYIGTVNGYTGFIRFNANNLNIAVAKDGNTWSADCNR</sequence>
<evidence type="ECO:0000313" key="2">
    <source>
        <dbReference type="EMBL" id="MCD2425756.1"/>
    </source>
</evidence>
<comment type="caution">
    <text evidence="2">The sequence shown here is derived from an EMBL/GenBank/DDBJ whole genome shotgun (WGS) entry which is preliminary data.</text>
</comment>
<feature type="chain" id="PRO_5045994411" description="Lipoprotein" evidence="1">
    <location>
        <begin position="21"/>
        <end position="124"/>
    </location>
</feature>
<dbReference type="RefSeq" id="WP_231008327.1">
    <property type="nucleotide sequence ID" value="NZ_JAJNEC010000007.1"/>
</dbReference>
<name>A0ABS8PXH3_9BACT</name>